<sequence length="494" mass="55448">MKIKYIVVAIGFLFSAAFLSCNDKLDINVDPNAPSDVPEDLLLPAVLSNFSFEVIGGWAVRNSSLWTKHLARAVPGPHEGHYRLTANDANNFWRFYSYIDVMQNCKVLIEKATENENYNYSAISKIIFAWNMSMITDLYGDAPLSNAFQGTDGVIKPSYDTQEEIYRQIQQLLDESIEEISREIGEIPGSDDFVYGGNMDNWQRLARTLKARFYLRLSNAPGYDAATQAELALQALNDGAITAASVPSYGYVDEAGAENPWYQFAIDGKWDNRDRPSLFYVNMLLDTEDPRIAYQISQVTSGDNEGEYVGVTNNPTPSPIANYSQIHSFYSAADAPLYWMVYAEVPFMRAEAEFLRAGEMVNQSVIDAYEEGIVASMEFYGINSTDYSGYLADNALSSAAGTAYEQIMTQKYIANYLQLEAYNDFRRTGYPELPVNAELYPGATNLDTAPELDIIPLRLPYPSSERQYNPENIPANIPAGYQQAMVIPVWWDND</sequence>
<keyword evidence="2" id="KW-0449">Lipoprotein</keyword>
<feature type="signal peptide" evidence="1">
    <location>
        <begin position="1"/>
        <end position="20"/>
    </location>
</feature>
<dbReference type="InterPro" id="IPR011990">
    <property type="entry name" value="TPR-like_helical_dom_sf"/>
</dbReference>
<comment type="caution">
    <text evidence="2">The sequence shown here is derived from an EMBL/GenBank/DDBJ whole genome shotgun (WGS) entry which is preliminary data.</text>
</comment>
<proteinExistence type="predicted"/>
<dbReference type="EMBL" id="JBHRTA010000009">
    <property type="protein sequence ID" value="MFC3196946.1"/>
    <property type="molecule type" value="Genomic_DNA"/>
</dbReference>
<evidence type="ECO:0000313" key="2">
    <source>
        <dbReference type="EMBL" id="MFC3196946.1"/>
    </source>
</evidence>
<dbReference type="Gene3D" id="1.25.40.390">
    <property type="match status" value="1"/>
</dbReference>
<dbReference type="SUPFAM" id="SSF48452">
    <property type="entry name" value="TPR-like"/>
    <property type="match status" value="1"/>
</dbReference>
<name>A0ABV7JJI3_9SPHI</name>
<keyword evidence="1" id="KW-0732">Signal</keyword>
<organism evidence="2 3">
    <name type="scientific">Parapedobacter deserti</name>
    <dbReference type="NCBI Taxonomy" id="1912957"/>
    <lineage>
        <taxon>Bacteria</taxon>
        <taxon>Pseudomonadati</taxon>
        <taxon>Bacteroidota</taxon>
        <taxon>Sphingobacteriia</taxon>
        <taxon>Sphingobacteriales</taxon>
        <taxon>Sphingobacteriaceae</taxon>
        <taxon>Parapedobacter</taxon>
    </lineage>
</organism>
<dbReference type="PROSITE" id="PS51257">
    <property type="entry name" value="PROKAR_LIPOPROTEIN"/>
    <property type="match status" value="1"/>
</dbReference>
<dbReference type="Proteomes" id="UP001595526">
    <property type="component" value="Unassembled WGS sequence"/>
</dbReference>
<dbReference type="Pfam" id="PF12771">
    <property type="entry name" value="SusD-like_2"/>
    <property type="match status" value="1"/>
</dbReference>
<protein>
    <submittedName>
        <fullName evidence="2">SusD/RagB family nutrient-binding outer membrane lipoprotein</fullName>
    </submittedName>
</protein>
<reference evidence="3" key="1">
    <citation type="journal article" date="2019" name="Int. J. Syst. Evol. Microbiol.">
        <title>The Global Catalogue of Microorganisms (GCM) 10K type strain sequencing project: providing services to taxonomists for standard genome sequencing and annotation.</title>
        <authorList>
            <consortium name="The Broad Institute Genomics Platform"/>
            <consortium name="The Broad Institute Genome Sequencing Center for Infectious Disease"/>
            <person name="Wu L."/>
            <person name="Ma J."/>
        </authorList>
    </citation>
    <scope>NUCLEOTIDE SEQUENCE [LARGE SCALE GENOMIC DNA]</scope>
    <source>
        <strain evidence="3">KCTC 52416</strain>
    </source>
</reference>
<feature type="chain" id="PRO_5047381128" evidence="1">
    <location>
        <begin position="21"/>
        <end position="494"/>
    </location>
</feature>
<accession>A0ABV7JJI3</accession>
<keyword evidence="3" id="KW-1185">Reference proteome</keyword>
<evidence type="ECO:0000313" key="3">
    <source>
        <dbReference type="Proteomes" id="UP001595526"/>
    </source>
</evidence>
<gene>
    <name evidence="2" type="ORF">ACFOET_04895</name>
</gene>
<dbReference type="InterPro" id="IPR041662">
    <property type="entry name" value="SusD-like_2"/>
</dbReference>
<dbReference type="RefSeq" id="WP_379020158.1">
    <property type="nucleotide sequence ID" value="NZ_JBHRTA010000009.1"/>
</dbReference>
<evidence type="ECO:0000256" key="1">
    <source>
        <dbReference type="SAM" id="SignalP"/>
    </source>
</evidence>